<feature type="domain" description="NYN" evidence="1">
    <location>
        <begin position="162"/>
        <end position="233"/>
    </location>
</feature>
<sequence length="270" mass="31476">MQRFVTFVDGSNLDGVLKHLNLRVDDYGSFYRYIFETSVNHWGRTFAEGAPWESAQHARIYWYVVGKMDEWDLNDPKAENRLRNRFELNPRLRDSYIEDVIRKMPDVPAEHRLDEAWGLCFAETREWYEGKRRALERKKRFYHGVQSATDFVEIRQEGHWKVDLLHHNLTEKGLDTSMAVDMVALQDTYDIALLISGDADGIPGINYVKNKCKHVGVVEFRRGSRDESLKGASSRLKIAADFVVQIFEADLLRRDLSYRANPDYDSSGDY</sequence>
<dbReference type="GO" id="GO:0004540">
    <property type="term" value="F:RNA nuclease activity"/>
    <property type="evidence" value="ECO:0007669"/>
    <property type="project" value="InterPro"/>
</dbReference>
<dbReference type="Gene3D" id="3.40.50.1010">
    <property type="entry name" value="5'-nuclease"/>
    <property type="match status" value="1"/>
</dbReference>
<proteinExistence type="predicted"/>
<gene>
    <name evidence="2" type="ORF">ElP_60160</name>
</gene>
<organism evidence="2 3">
    <name type="scientific">Tautonia plasticadhaerens</name>
    <dbReference type="NCBI Taxonomy" id="2527974"/>
    <lineage>
        <taxon>Bacteria</taxon>
        <taxon>Pseudomonadati</taxon>
        <taxon>Planctomycetota</taxon>
        <taxon>Planctomycetia</taxon>
        <taxon>Isosphaerales</taxon>
        <taxon>Isosphaeraceae</taxon>
        <taxon>Tautonia</taxon>
    </lineage>
</organism>
<evidence type="ECO:0000313" key="3">
    <source>
        <dbReference type="Proteomes" id="UP000317835"/>
    </source>
</evidence>
<name>A0A518HB25_9BACT</name>
<keyword evidence="3" id="KW-1185">Reference proteome</keyword>
<evidence type="ECO:0000259" key="1">
    <source>
        <dbReference type="Pfam" id="PF01936"/>
    </source>
</evidence>
<reference evidence="2 3" key="1">
    <citation type="submission" date="2019-02" db="EMBL/GenBank/DDBJ databases">
        <title>Deep-cultivation of Planctomycetes and their phenomic and genomic characterization uncovers novel biology.</title>
        <authorList>
            <person name="Wiegand S."/>
            <person name="Jogler M."/>
            <person name="Boedeker C."/>
            <person name="Pinto D."/>
            <person name="Vollmers J."/>
            <person name="Rivas-Marin E."/>
            <person name="Kohn T."/>
            <person name="Peeters S.H."/>
            <person name="Heuer A."/>
            <person name="Rast P."/>
            <person name="Oberbeckmann S."/>
            <person name="Bunk B."/>
            <person name="Jeske O."/>
            <person name="Meyerdierks A."/>
            <person name="Storesund J.E."/>
            <person name="Kallscheuer N."/>
            <person name="Luecker S."/>
            <person name="Lage O.M."/>
            <person name="Pohl T."/>
            <person name="Merkel B.J."/>
            <person name="Hornburger P."/>
            <person name="Mueller R.-W."/>
            <person name="Bruemmer F."/>
            <person name="Labrenz M."/>
            <person name="Spormann A.M."/>
            <person name="Op den Camp H."/>
            <person name="Overmann J."/>
            <person name="Amann R."/>
            <person name="Jetten M.S.M."/>
            <person name="Mascher T."/>
            <person name="Medema M.H."/>
            <person name="Devos D.P."/>
            <person name="Kaster A.-K."/>
            <person name="Ovreas L."/>
            <person name="Rohde M."/>
            <person name="Galperin M.Y."/>
            <person name="Jogler C."/>
        </authorList>
    </citation>
    <scope>NUCLEOTIDE SEQUENCE [LARGE SCALE GENOMIC DNA]</scope>
    <source>
        <strain evidence="2 3">ElP</strain>
    </source>
</reference>
<evidence type="ECO:0000313" key="2">
    <source>
        <dbReference type="EMBL" id="QDV38068.1"/>
    </source>
</evidence>
<dbReference type="Pfam" id="PF01936">
    <property type="entry name" value="NYN"/>
    <property type="match status" value="1"/>
</dbReference>
<protein>
    <submittedName>
        <fullName evidence="2">NYN domain protein</fullName>
    </submittedName>
</protein>
<dbReference type="OrthoDB" id="9800236at2"/>
<dbReference type="EMBL" id="CP036426">
    <property type="protein sequence ID" value="QDV38068.1"/>
    <property type="molecule type" value="Genomic_DNA"/>
</dbReference>
<dbReference type="AlphaFoldDB" id="A0A518HB25"/>
<dbReference type="KEGG" id="tpla:ElP_60160"/>
<accession>A0A518HB25</accession>
<dbReference type="InterPro" id="IPR021139">
    <property type="entry name" value="NYN"/>
</dbReference>
<dbReference type="Proteomes" id="UP000317835">
    <property type="component" value="Chromosome"/>
</dbReference>
<dbReference type="RefSeq" id="WP_145276295.1">
    <property type="nucleotide sequence ID" value="NZ_CP036426.1"/>
</dbReference>